<evidence type="ECO:0000313" key="4">
    <source>
        <dbReference type="EMBL" id="ETN46721.1"/>
    </source>
</evidence>
<dbReference type="Pfam" id="PF23076">
    <property type="entry name" value="PH_FT_C"/>
    <property type="match status" value="1"/>
</dbReference>
<dbReference type="InterPro" id="IPR057081">
    <property type="entry name" value="PH_N"/>
</dbReference>
<dbReference type="Pfam" id="PF23074">
    <property type="entry name" value="PH_FT_N"/>
    <property type="match status" value="1"/>
</dbReference>
<dbReference type="OrthoDB" id="5345571at2759"/>
<evidence type="ECO:0000259" key="2">
    <source>
        <dbReference type="Pfam" id="PF23074"/>
    </source>
</evidence>
<dbReference type="EMBL" id="KB822711">
    <property type="protein sequence ID" value="ETN46721.1"/>
    <property type="molecule type" value="Genomic_DNA"/>
</dbReference>
<evidence type="ECO:0000259" key="3">
    <source>
        <dbReference type="Pfam" id="PF23076"/>
    </source>
</evidence>
<dbReference type="HOGENOM" id="CLU_031212_2_0_1"/>
<proteinExistence type="predicted"/>
<name>W2SDB6_CYPE1</name>
<feature type="compositionally biased region" description="Low complexity" evidence="1">
    <location>
        <begin position="217"/>
        <end position="226"/>
    </location>
</feature>
<feature type="domain" description="PH" evidence="2">
    <location>
        <begin position="280"/>
        <end position="394"/>
    </location>
</feature>
<accession>W2SDB6</accession>
<evidence type="ECO:0000256" key="1">
    <source>
        <dbReference type="SAM" id="MobiDB-lite"/>
    </source>
</evidence>
<feature type="region of interest" description="Disordered" evidence="1">
    <location>
        <begin position="206"/>
        <end position="226"/>
    </location>
</feature>
<evidence type="ECO:0000313" key="5">
    <source>
        <dbReference type="Proteomes" id="UP000030752"/>
    </source>
</evidence>
<organism evidence="4 5">
    <name type="scientific">Cyphellophora europaea (strain CBS 101466)</name>
    <name type="common">Phialophora europaea</name>
    <dbReference type="NCBI Taxonomy" id="1220924"/>
    <lineage>
        <taxon>Eukaryota</taxon>
        <taxon>Fungi</taxon>
        <taxon>Dikarya</taxon>
        <taxon>Ascomycota</taxon>
        <taxon>Pezizomycotina</taxon>
        <taxon>Eurotiomycetes</taxon>
        <taxon>Chaetothyriomycetidae</taxon>
        <taxon>Chaetothyriales</taxon>
        <taxon>Cyphellophoraceae</taxon>
        <taxon>Cyphellophora</taxon>
    </lineage>
</organism>
<keyword evidence="5" id="KW-1185">Reference proteome</keyword>
<dbReference type="GeneID" id="19968249"/>
<dbReference type="eggNOG" id="ENOG502SUJA">
    <property type="taxonomic scope" value="Eukaryota"/>
</dbReference>
<dbReference type="RefSeq" id="XP_008711433.1">
    <property type="nucleotide sequence ID" value="XM_008713211.1"/>
</dbReference>
<feature type="domain" description="PH" evidence="3">
    <location>
        <begin position="396"/>
        <end position="504"/>
    </location>
</feature>
<gene>
    <name evidence="4" type="ORF">HMPREF1541_00910</name>
</gene>
<dbReference type="InterPro" id="IPR057082">
    <property type="entry name" value="PH_C"/>
</dbReference>
<protein>
    <submittedName>
        <fullName evidence="4">Uncharacterized protein</fullName>
    </submittedName>
</protein>
<dbReference type="AlphaFoldDB" id="W2SDB6"/>
<dbReference type="InParanoid" id="W2SDB6"/>
<dbReference type="VEuPathDB" id="FungiDB:HMPREF1541_00910"/>
<sequence>MILLPEADRAKDIAAILERFRNYDRDNGITDAIGYLNDLRHFLRDLDRSIVARNGVIDNVDLIDDLELLQHSVAYTLQDVWAILGQMPDQPIGHDCRAAWREIERHCKSSRQQSLVGRLKMYNLFASALLRQLNSHQPPVDLIEDLRVDLLTLRRAQLNDRRLITATDAIADLTALTVRTPILPPALLSPRANIETNVSWDSIQRPSLSNPPMSPVSPTTTFSTAGTASSADAETKHWAGHIFKDLPSTDIRDRKNKDKVSECYPMGRGDGDPMPEPDEYECVVKMKIRDFRCCFWIRHRDFRTKISCHWPKSRGSGSLQSACLPLSELHSRRDGSMLFLCRAVAGVGQNTAWAAFKFPSIEFLIIFHCTFIALRSYDGRRRVAANFDHSLANEELIFSAPIDDSGYHHCLRFLREKITGVLRLEASIFDGEHKNVPIWTAFVTHHITSARWVKKSTSRTKVYLSDLKRHIFSPRYTPPMASGDHVLQFDEPRDAECFEKFLRDYGKEYRKEAAS</sequence>
<dbReference type="Proteomes" id="UP000030752">
    <property type="component" value="Unassembled WGS sequence"/>
</dbReference>
<reference evidence="4 5" key="1">
    <citation type="submission" date="2013-03" db="EMBL/GenBank/DDBJ databases">
        <title>The Genome Sequence of Phialophora europaea CBS 101466.</title>
        <authorList>
            <consortium name="The Broad Institute Genomics Platform"/>
            <person name="Cuomo C."/>
            <person name="de Hoog S."/>
            <person name="Gorbushina A."/>
            <person name="Walker B."/>
            <person name="Young S.K."/>
            <person name="Zeng Q."/>
            <person name="Gargeya S."/>
            <person name="Fitzgerald M."/>
            <person name="Haas B."/>
            <person name="Abouelleil A."/>
            <person name="Allen A.W."/>
            <person name="Alvarado L."/>
            <person name="Arachchi H.M."/>
            <person name="Berlin A.M."/>
            <person name="Chapman S.B."/>
            <person name="Gainer-Dewar J."/>
            <person name="Goldberg J."/>
            <person name="Griggs A."/>
            <person name="Gujja S."/>
            <person name="Hansen M."/>
            <person name="Howarth C."/>
            <person name="Imamovic A."/>
            <person name="Ireland A."/>
            <person name="Larimer J."/>
            <person name="McCowan C."/>
            <person name="Murphy C."/>
            <person name="Pearson M."/>
            <person name="Poon T.W."/>
            <person name="Priest M."/>
            <person name="Roberts A."/>
            <person name="Saif S."/>
            <person name="Shea T."/>
            <person name="Sisk P."/>
            <person name="Sykes S."/>
            <person name="Wortman J."/>
            <person name="Nusbaum C."/>
            <person name="Birren B."/>
        </authorList>
    </citation>
    <scope>NUCLEOTIDE SEQUENCE [LARGE SCALE GENOMIC DNA]</scope>
    <source>
        <strain evidence="4 5">CBS 101466</strain>
    </source>
</reference>